<sequence>MPFSIQSWKGNLKKRFEGWSGRMKESGVKSIYAFVSASALLPVIQAVNGGDLAPIMELGKLVSGLGTSLLANRLQGWKDEADAAKKIESEIENNQDLRKELDELLQKLDAVTYAEKSLREDDRKWFEETLRKELDRMGNLQSFENVFIKADAVFIQPSDSLDPIALRNVYLNHLFQQCRQLSLAGVDPKAVIDEKEAQLKLDAVYTALITLTPEEHENLLKEKSPEREGRRQSVMEQLDLHNRLVILGDPGSGKSTFVNFAALCFSGEFLGDEKINLEMLRSPLPEEDEEKRKPQPWNHGALMPVRIILRDFAARGLPPVGEKATSDHIWQFVESELALKEYAAYLKKELIEKGGLVFFDGLDEVPEADKRRTQIRQSVEDFADTFHRCRIIVTSRTYAYQKQDWRLSEFSETVLAPFSRAQINNFIDHWYIHTANIRGTNRVDAQGKAEKLKRTISGNNRLYALAERPLLLTLMASLNAWRGGSLPEKREVLYADTVDLLLEWWVAPKTVRKSDGTIKVLQPSIAEFLKIDKDKVRNLLNELAFTVHKCQPEVMGTADISEKDLVSGLIDLSNNPEVKPARLIEFLVDRAGILLPRGIKVYTFPHRTFQEYLSACYLTDTDFPDQIAELVRKEPNRWREVALLACAKAARGTSSIIWTFVDAMCYCEPEDISKKTEDIWGAHIAAEALAESTNLTKLSEPNRKKLEKVRLYLREIISINAFPPGERTTAGVNLARIGDARKEVISLDEMPFCLVPKGDFQMGEKEGLHRNDTLSHDFWISQYPVTQSQFQKFIDDSGYKKEEYWKEAKDVKIWQDGKVKGRWDDTFREGPYQFSIPFSLPDHPVVGVTWYESLAFTRWLNEVWKNQGILPGDLIVKLPTEAEWEKAIRGGLEIPIKKFMKPVNDMNKIGVPTLEANTDPERIYPWGNEPDTNCANYSDTGIGSTSAAGCFSTGVTPYGCEEMSGNVWEWTRSIYKEYPYVPDDGRENLNESKDSYRVIRGGCFNNISGFVRCAYRGGDNPDDGDDVIGFRLVFSPF</sequence>
<dbReference type="OrthoDB" id="9812426at2"/>
<feature type="coiled-coil region" evidence="1">
    <location>
        <begin position="80"/>
        <end position="114"/>
    </location>
</feature>
<accession>A0A286TZ15</accession>
<evidence type="ECO:0000256" key="1">
    <source>
        <dbReference type="SAM" id="Coils"/>
    </source>
</evidence>
<organism evidence="3 4">
    <name type="scientific">Candidatus Scalindua japonica</name>
    <dbReference type="NCBI Taxonomy" id="1284222"/>
    <lineage>
        <taxon>Bacteria</taxon>
        <taxon>Pseudomonadati</taxon>
        <taxon>Planctomycetota</taxon>
        <taxon>Candidatus Brocadiia</taxon>
        <taxon>Candidatus Brocadiales</taxon>
        <taxon>Candidatus Scalinduaceae</taxon>
        <taxon>Candidatus Scalindua</taxon>
    </lineage>
</organism>
<reference evidence="4" key="1">
    <citation type="journal article" date="2017" name="Environ. Microbiol. Rep.">
        <title>Genetic Diversity of Marine Anaerobic Ammonium-Oxidizing Bacteria as Revealed by Genomic and Proteomic Analyses of 'Candidatus Scalindua japonica'.</title>
        <authorList>
            <person name="Oshiki M."/>
            <person name="Mizuto K."/>
            <person name="Kimura Z."/>
            <person name="Kindaichi T."/>
            <person name="Satoh H."/>
            <person name="Okabe S."/>
        </authorList>
    </citation>
    <scope>NUCLEOTIDE SEQUENCE [LARGE SCALE GENOMIC DNA]</scope>
    <source>
        <strain evidence="4">husup-a2</strain>
    </source>
</reference>
<name>A0A286TZ15_9BACT</name>
<keyword evidence="4" id="KW-1185">Reference proteome</keyword>
<dbReference type="RefSeq" id="WP_096894508.1">
    <property type="nucleotide sequence ID" value="NZ_BAOS01000017.1"/>
</dbReference>
<dbReference type="PANTHER" id="PTHR23150">
    <property type="entry name" value="SULFATASE MODIFYING FACTOR 1, 2"/>
    <property type="match status" value="1"/>
</dbReference>
<dbReference type="SUPFAM" id="SSF52540">
    <property type="entry name" value="P-loop containing nucleoside triphosphate hydrolases"/>
    <property type="match status" value="1"/>
</dbReference>
<evidence type="ECO:0000313" key="3">
    <source>
        <dbReference type="EMBL" id="GAX61116.1"/>
    </source>
</evidence>
<dbReference type="AlphaFoldDB" id="A0A286TZ15"/>
<dbReference type="InterPro" id="IPR016187">
    <property type="entry name" value="CTDL_fold"/>
</dbReference>
<dbReference type="Gene3D" id="3.40.50.300">
    <property type="entry name" value="P-loop containing nucleotide triphosphate hydrolases"/>
    <property type="match status" value="1"/>
</dbReference>
<dbReference type="Pfam" id="PF03781">
    <property type="entry name" value="FGE-sulfatase"/>
    <property type="match status" value="1"/>
</dbReference>
<protein>
    <submittedName>
        <fullName evidence="3">NTPase</fullName>
    </submittedName>
</protein>
<proteinExistence type="predicted"/>
<gene>
    <name evidence="3" type="ORF">SCALIN_C17_0150</name>
</gene>
<evidence type="ECO:0000313" key="4">
    <source>
        <dbReference type="Proteomes" id="UP000218542"/>
    </source>
</evidence>
<dbReference type="InterPro" id="IPR051043">
    <property type="entry name" value="Sulfatase_Mod_Factor_Kinase"/>
</dbReference>
<feature type="domain" description="Sulfatase-modifying factor enzyme-like" evidence="2">
    <location>
        <begin position="754"/>
        <end position="1033"/>
    </location>
</feature>
<dbReference type="Proteomes" id="UP000218542">
    <property type="component" value="Unassembled WGS sequence"/>
</dbReference>
<keyword evidence="1" id="KW-0175">Coiled coil</keyword>
<dbReference type="GO" id="GO:0120147">
    <property type="term" value="F:formylglycine-generating oxidase activity"/>
    <property type="evidence" value="ECO:0007669"/>
    <property type="project" value="TreeGrafter"/>
</dbReference>
<evidence type="ECO:0000259" key="2">
    <source>
        <dbReference type="Pfam" id="PF03781"/>
    </source>
</evidence>
<dbReference type="InterPro" id="IPR042095">
    <property type="entry name" value="SUMF_sf"/>
</dbReference>
<dbReference type="PANTHER" id="PTHR23150:SF19">
    <property type="entry name" value="FORMYLGLYCINE-GENERATING ENZYME"/>
    <property type="match status" value="1"/>
</dbReference>
<dbReference type="InterPro" id="IPR027417">
    <property type="entry name" value="P-loop_NTPase"/>
</dbReference>
<dbReference type="EMBL" id="BAOS01000017">
    <property type="protein sequence ID" value="GAX61116.1"/>
    <property type="molecule type" value="Genomic_DNA"/>
</dbReference>
<dbReference type="InterPro" id="IPR005532">
    <property type="entry name" value="SUMF_dom"/>
</dbReference>
<dbReference type="Gene3D" id="3.90.1580.10">
    <property type="entry name" value="paralog of FGE (formylglycine-generating enzyme)"/>
    <property type="match status" value="1"/>
</dbReference>
<comment type="caution">
    <text evidence="3">The sequence shown here is derived from an EMBL/GenBank/DDBJ whole genome shotgun (WGS) entry which is preliminary data.</text>
</comment>
<dbReference type="SUPFAM" id="SSF56436">
    <property type="entry name" value="C-type lectin-like"/>
    <property type="match status" value="1"/>
</dbReference>